<dbReference type="GeneID" id="28831049"/>
<feature type="active site" evidence="6">
    <location>
        <position position="292"/>
    </location>
</feature>
<keyword evidence="4" id="KW-0064">Aspartyl protease</keyword>
<comment type="similarity">
    <text evidence="1">Belongs to the peptidase A1 family.</text>
</comment>
<evidence type="ECO:0000256" key="9">
    <source>
        <dbReference type="SAM" id="SignalP"/>
    </source>
</evidence>
<feature type="disulfide bond" evidence="7">
    <location>
        <begin position="328"/>
        <end position="364"/>
    </location>
</feature>
<keyword evidence="3 9" id="KW-0732">Signal</keyword>
<keyword evidence="12" id="KW-1185">Reference proteome</keyword>
<dbReference type="InterPro" id="IPR033876">
    <property type="entry name" value="SAP-like"/>
</dbReference>
<evidence type="ECO:0000256" key="2">
    <source>
        <dbReference type="ARBA" id="ARBA00022670"/>
    </source>
</evidence>
<feature type="chain" id="PRO_5008267752" evidence="9">
    <location>
        <begin position="21"/>
        <end position="473"/>
    </location>
</feature>
<evidence type="ECO:0000256" key="7">
    <source>
        <dbReference type="PIRSR" id="PIRSR601461-2"/>
    </source>
</evidence>
<proteinExistence type="inferred from homology"/>
<dbReference type="PRINTS" id="PR00792">
    <property type="entry name" value="PEPSIN"/>
</dbReference>
<feature type="active site" evidence="6">
    <location>
        <position position="88"/>
    </location>
</feature>
<dbReference type="SUPFAM" id="SSF50630">
    <property type="entry name" value="Acid proteases"/>
    <property type="match status" value="1"/>
</dbReference>
<dbReference type="EMBL" id="KQ947422">
    <property type="protein sequence ID" value="KUJ13564.1"/>
    <property type="molecule type" value="Genomic_DNA"/>
</dbReference>
<sequence length="473" mass="49575">MRAANLIAAVASLSIFSVEALKLAKRDTPAVLKLDLQKRRSGTFANSTLTKKRQGTVETPDINYQTQLLYIVQLQIGTPPQSTYVQLDTGSSDLVVETDSSNICSQAPPNPCTNFGSYDANSSSTYEYSDSNFQVSYGGGDGATGDWGSDTMMIGGAVLQNTQFGIMYRTTVLEGIVGVSYPIIEGRNTFSGEPIYDNLPVLLVKQGYIASRAFSLWTNDDRASAGTLLFGGIDTSKFSGELVTIDLVASGFDGFPGVVDFTLALNGVSGTDASSNPVSFVDGANTINVLMDSGTTITGLPQDLTTSIWAFVGATPDSSNPTSANIPCSAGSSTETINFAFNGITINVPLSQLVIFPDSNNEICFFGIDISTDYIIGDTVLAAMYVVYDLDNNQISLAPTIFDSTAPENILQIMAGPGGVPDTSSSSAAVPSTVSSSAPSSTMSSSVATSVSLSSTLSSSSSIFGLLDFEQFK</sequence>
<dbReference type="AlphaFoldDB" id="A0A194X0S5"/>
<dbReference type="CDD" id="cd05474">
    <property type="entry name" value="SAP_like"/>
    <property type="match status" value="1"/>
</dbReference>
<accession>A0A194X0S5</accession>
<dbReference type="FunCoup" id="A0A194X0S5">
    <property type="interactions" value="392"/>
</dbReference>
<keyword evidence="5" id="KW-0378">Hydrolase</keyword>
<feature type="compositionally biased region" description="Low complexity" evidence="8">
    <location>
        <begin position="424"/>
        <end position="444"/>
    </location>
</feature>
<dbReference type="InParanoid" id="A0A194X0S5"/>
<feature type="signal peptide" evidence="9">
    <location>
        <begin position="1"/>
        <end position="20"/>
    </location>
</feature>
<evidence type="ECO:0000256" key="4">
    <source>
        <dbReference type="ARBA" id="ARBA00022750"/>
    </source>
</evidence>
<dbReference type="KEGG" id="psco:LY89DRAFT_754403"/>
<dbReference type="Proteomes" id="UP000070700">
    <property type="component" value="Unassembled WGS sequence"/>
</dbReference>
<evidence type="ECO:0000313" key="11">
    <source>
        <dbReference type="EMBL" id="KUJ13564.1"/>
    </source>
</evidence>
<feature type="region of interest" description="Disordered" evidence="8">
    <location>
        <begin position="422"/>
        <end position="444"/>
    </location>
</feature>
<evidence type="ECO:0000256" key="3">
    <source>
        <dbReference type="ARBA" id="ARBA00022729"/>
    </source>
</evidence>
<feature type="domain" description="Peptidase A1" evidence="10">
    <location>
        <begin position="70"/>
        <end position="398"/>
    </location>
</feature>
<dbReference type="Gene3D" id="2.40.70.10">
    <property type="entry name" value="Acid Proteases"/>
    <property type="match status" value="2"/>
</dbReference>
<keyword evidence="2 11" id="KW-0645">Protease</keyword>
<dbReference type="GO" id="GO:0006508">
    <property type="term" value="P:proteolysis"/>
    <property type="evidence" value="ECO:0007669"/>
    <property type="project" value="UniProtKB-KW"/>
</dbReference>
<dbReference type="Pfam" id="PF00026">
    <property type="entry name" value="Asp"/>
    <property type="match status" value="1"/>
</dbReference>
<evidence type="ECO:0000256" key="6">
    <source>
        <dbReference type="PIRSR" id="PIRSR601461-1"/>
    </source>
</evidence>
<evidence type="ECO:0000313" key="12">
    <source>
        <dbReference type="Proteomes" id="UP000070700"/>
    </source>
</evidence>
<dbReference type="OrthoDB" id="771136at2759"/>
<evidence type="ECO:0000259" key="10">
    <source>
        <dbReference type="PROSITE" id="PS51767"/>
    </source>
</evidence>
<dbReference type="PANTHER" id="PTHR47966">
    <property type="entry name" value="BETA-SITE APP-CLEAVING ENZYME, ISOFORM A-RELATED"/>
    <property type="match status" value="1"/>
</dbReference>
<dbReference type="GO" id="GO:0004190">
    <property type="term" value="F:aspartic-type endopeptidase activity"/>
    <property type="evidence" value="ECO:0007669"/>
    <property type="project" value="UniProtKB-KW"/>
</dbReference>
<organism evidence="11 12">
    <name type="scientific">Mollisia scopiformis</name>
    <name type="common">Conifer needle endophyte fungus</name>
    <name type="synonym">Phialocephala scopiformis</name>
    <dbReference type="NCBI Taxonomy" id="149040"/>
    <lineage>
        <taxon>Eukaryota</taxon>
        <taxon>Fungi</taxon>
        <taxon>Dikarya</taxon>
        <taxon>Ascomycota</taxon>
        <taxon>Pezizomycotina</taxon>
        <taxon>Leotiomycetes</taxon>
        <taxon>Helotiales</taxon>
        <taxon>Mollisiaceae</taxon>
        <taxon>Mollisia</taxon>
    </lineage>
</organism>
<evidence type="ECO:0000256" key="5">
    <source>
        <dbReference type="ARBA" id="ARBA00022801"/>
    </source>
</evidence>
<dbReference type="InterPro" id="IPR021109">
    <property type="entry name" value="Peptidase_aspartic_dom_sf"/>
</dbReference>
<dbReference type="InterPro" id="IPR001461">
    <property type="entry name" value="Aspartic_peptidase_A1"/>
</dbReference>
<name>A0A194X0S5_MOLSC</name>
<protein>
    <submittedName>
        <fullName evidence="11">Acid protease</fullName>
    </submittedName>
</protein>
<dbReference type="PROSITE" id="PS51767">
    <property type="entry name" value="PEPTIDASE_A1"/>
    <property type="match status" value="1"/>
</dbReference>
<evidence type="ECO:0000256" key="1">
    <source>
        <dbReference type="ARBA" id="ARBA00007447"/>
    </source>
</evidence>
<evidence type="ECO:0000256" key="8">
    <source>
        <dbReference type="SAM" id="MobiDB-lite"/>
    </source>
</evidence>
<dbReference type="PANTHER" id="PTHR47966:SF65">
    <property type="entry name" value="ASPARTIC-TYPE ENDOPEPTIDASE"/>
    <property type="match status" value="1"/>
</dbReference>
<reference evidence="11 12" key="1">
    <citation type="submission" date="2015-10" db="EMBL/GenBank/DDBJ databases">
        <title>Full genome of DAOMC 229536 Phialocephala scopiformis, a fungal endophyte of spruce producing the potent anti-insectan compound rugulosin.</title>
        <authorList>
            <consortium name="DOE Joint Genome Institute"/>
            <person name="Walker A.K."/>
            <person name="Frasz S.L."/>
            <person name="Seifert K.A."/>
            <person name="Miller J.D."/>
            <person name="Mondo S.J."/>
            <person name="Labutti K."/>
            <person name="Lipzen A."/>
            <person name="Dockter R."/>
            <person name="Kennedy M."/>
            <person name="Grigoriev I.V."/>
            <person name="Spatafora J.W."/>
        </authorList>
    </citation>
    <scope>NUCLEOTIDE SEQUENCE [LARGE SCALE GENOMIC DNA]</scope>
    <source>
        <strain evidence="11 12">CBS 120377</strain>
    </source>
</reference>
<dbReference type="RefSeq" id="XP_018067919.1">
    <property type="nucleotide sequence ID" value="XM_018221323.1"/>
</dbReference>
<gene>
    <name evidence="11" type="ORF">LY89DRAFT_754403</name>
</gene>
<keyword evidence="7" id="KW-1015">Disulfide bond</keyword>
<dbReference type="InterPro" id="IPR033121">
    <property type="entry name" value="PEPTIDASE_A1"/>
</dbReference>